<gene>
    <name evidence="1" type="ORF">ENUP19_0218G0020</name>
</gene>
<evidence type="ECO:0000313" key="2">
    <source>
        <dbReference type="Proteomes" id="UP001628156"/>
    </source>
</evidence>
<keyword evidence="2" id="KW-1185">Reference proteome</keyword>
<accession>A0ABQ0DPI2</accession>
<comment type="caution">
    <text evidence="1">The sequence shown here is derived from an EMBL/GenBank/DDBJ whole genome shotgun (WGS) entry which is preliminary data.</text>
</comment>
<dbReference type="Proteomes" id="UP001628156">
    <property type="component" value="Unassembled WGS sequence"/>
</dbReference>
<dbReference type="EMBL" id="BAAFRS010000218">
    <property type="protein sequence ID" value="GAB1224765.1"/>
    <property type="molecule type" value="Genomic_DNA"/>
</dbReference>
<proteinExistence type="predicted"/>
<sequence length="150" mass="16947">MEGCKKDQRKLPSKLLITTLNSIQSVLPNSTSIYVVSVDSKSVSYIGSFLQPKKKREKKRNSSSRESVSFEEVLDSLSQLIVATVNVGKTYEESDTLKTMHLQGRDSMISIIFNKKQSICVVIDSNINEMCYVFDDQIQIQCQPIFDALE</sequence>
<protein>
    <submittedName>
        <fullName evidence="1">Uncharacterized protein</fullName>
    </submittedName>
</protein>
<evidence type="ECO:0000313" key="1">
    <source>
        <dbReference type="EMBL" id="GAB1224765.1"/>
    </source>
</evidence>
<organism evidence="1 2">
    <name type="scientific">Entamoeba nuttalli</name>
    <dbReference type="NCBI Taxonomy" id="412467"/>
    <lineage>
        <taxon>Eukaryota</taxon>
        <taxon>Amoebozoa</taxon>
        <taxon>Evosea</taxon>
        <taxon>Archamoebae</taxon>
        <taxon>Mastigamoebida</taxon>
        <taxon>Entamoebidae</taxon>
        <taxon>Entamoeba</taxon>
    </lineage>
</organism>
<reference evidence="1 2" key="1">
    <citation type="journal article" date="2019" name="PLoS Negl. Trop. Dis.">
        <title>Whole genome sequencing of Entamoeba nuttalli reveals mammalian host-related molecular signatures and a novel octapeptide-repeat surface protein.</title>
        <authorList>
            <person name="Tanaka M."/>
            <person name="Makiuchi T."/>
            <person name="Komiyama T."/>
            <person name="Shiina T."/>
            <person name="Osaki K."/>
            <person name="Tachibana H."/>
        </authorList>
    </citation>
    <scope>NUCLEOTIDE SEQUENCE [LARGE SCALE GENOMIC DNA]</scope>
    <source>
        <strain evidence="1 2">P19-061405</strain>
    </source>
</reference>
<name>A0ABQ0DPI2_9EUKA</name>